<evidence type="ECO:0000313" key="2">
    <source>
        <dbReference type="EMBL" id="TDU23107.1"/>
    </source>
</evidence>
<sequence>MSNNLDRQNLLVIRALDWSEVNELGSSMASFIFRGQANAEWGLSSSLERVCKDQGFDLDFLINREQHMLHEFKRRAHLYLRNLPEEENDLEWLALMQHFGAPTRLLDFTSSFYVAAFFAIENSSGDAAVWCFNPEFFQSYHGQYLSGHETIRKIESYFRSLSGEVLSNPTGFSSMAIPVEPYILNERISVQQGLFVLPANITESFEKNLSETLMIDECQFSERLPSDDYHVFDLEEGEVFDYAAIKIVIPQEMHNYILFNLSMMNITAASLFPGLDGYARSLKSFVRDVV</sequence>
<evidence type="ECO:0000259" key="1">
    <source>
        <dbReference type="SMART" id="SM00901"/>
    </source>
</evidence>
<dbReference type="EMBL" id="SOBR01000003">
    <property type="protein sequence ID" value="TDU23107.1"/>
    <property type="molecule type" value="Genomic_DNA"/>
</dbReference>
<name>A0A4R7NQI8_9GAMM</name>
<gene>
    <name evidence="2" type="ORF">C8E00_103481</name>
</gene>
<feature type="domain" description="FRG" evidence="1">
    <location>
        <begin position="27"/>
        <end position="130"/>
    </location>
</feature>
<dbReference type="AlphaFoldDB" id="A0A4R7NQI8"/>
<organism evidence="2 3">
    <name type="scientific">Chromohalobacter marismortui</name>
    <dbReference type="NCBI Taxonomy" id="42055"/>
    <lineage>
        <taxon>Bacteria</taxon>
        <taxon>Pseudomonadati</taxon>
        <taxon>Pseudomonadota</taxon>
        <taxon>Gammaproteobacteria</taxon>
        <taxon>Oceanospirillales</taxon>
        <taxon>Halomonadaceae</taxon>
        <taxon>Chromohalobacter</taxon>
    </lineage>
</organism>
<protein>
    <submittedName>
        <fullName evidence="2">FRG domain-containing protein</fullName>
    </submittedName>
</protein>
<accession>A0A4R7NQI8</accession>
<dbReference type="OrthoDB" id="9816036at2"/>
<comment type="caution">
    <text evidence="2">The sequence shown here is derived from an EMBL/GenBank/DDBJ whole genome shotgun (WGS) entry which is preliminary data.</text>
</comment>
<dbReference type="Proteomes" id="UP000295380">
    <property type="component" value="Unassembled WGS sequence"/>
</dbReference>
<dbReference type="InterPro" id="IPR014966">
    <property type="entry name" value="FRG-dom"/>
</dbReference>
<dbReference type="Pfam" id="PF08867">
    <property type="entry name" value="FRG"/>
    <property type="match status" value="1"/>
</dbReference>
<proteinExistence type="predicted"/>
<keyword evidence="3" id="KW-1185">Reference proteome</keyword>
<dbReference type="SMART" id="SM00901">
    <property type="entry name" value="FRG"/>
    <property type="match status" value="1"/>
</dbReference>
<reference evidence="2 3" key="1">
    <citation type="submission" date="2019-03" db="EMBL/GenBank/DDBJ databases">
        <title>Genomic Encyclopedia of Type Strains, Phase IV (KMG-IV): sequencing the most valuable type-strain genomes for metagenomic binning, comparative biology and taxonomic classification.</title>
        <authorList>
            <person name="Goeker M."/>
        </authorList>
    </citation>
    <scope>NUCLEOTIDE SEQUENCE [LARGE SCALE GENOMIC DNA]</scope>
    <source>
        <strain evidence="2 3">DSM 6770</strain>
    </source>
</reference>
<evidence type="ECO:0000313" key="3">
    <source>
        <dbReference type="Proteomes" id="UP000295380"/>
    </source>
</evidence>